<feature type="domain" description="NAD-dependent epimerase/dehydratase" evidence="1">
    <location>
        <begin position="6"/>
        <end position="224"/>
    </location>
</feature>
<dbReference type="AlphaFoldDB" id="A0A1X7J268"/>
<evidence type="ECO:0000313" key="2">
    <source>
        <dbReference type="EMBL" id="SMG21632.1"/>
    </source>
</evidence>
<accession>A0A1X7J268</accession>
<dbReference type="InterPro" id="IPR051783">
    <property type="entry name" value="NAD(P)-dependent_oxidoreduct"/>
</dbReference>
<dbReference type="OrthoDB" id="596910at2"/>
<dbReference type="InterPro" id="IPR036291">
    <property type="entry name" value="NAD(P)-bd_dom_sf"/>
</dbReference>
<dbReference type="Gene3D" id="3.40.50.720">
    <property type="entry name" value="NAD(P)-binding Rossmann-like Domain"/>
    <property type="match status" value="1"/>
</dbReference>
<evidence type="ECO:0000259" key="1">
    <source>
        <dbReference type="Pfam" id="PF01370"/>
    </source>
</evidence>
<proteinExistence type="predicted"/>
<gene>
    <name evidence="2" type="ORF">SAMN05661096_01215</name>
</gene>
<protein>
    <submittedName>
        <fullName evidence="2">Nucleoside-diphosphate-sugar epimerase</fullName>
    </submittedName>
</protein>
<dbReference type="RefSeq" id="WP_085516182.1">
    <property type="nucleotide sequence ID" value="NZ_FXAW01000002.1"/>
</dbReference>
<dbReference type="PANTHER" id="PTHR48079:SF6">
    <property type="entry name" value="NAD(P)-BINDING DOMAIN-CONTAINING PROTEIN-RELATED"/>
    <property type="match status" value="1"/>
</dbReference>
<organism evidence="2 3">
    <name type="scientific">Marivirga sericea</name>
    <dbReference type="NCBI Taxonomy" id="1028"/>
    <lineage>
        <taxon>Bacteria</taxon>
        <taxon>Pseudomonadati</taxon>
        <taxon>Bacteroidota</taxon>
        <taxon>Cytophagia</taxon>
        <taxon>Cytophagales</taxon>
        <taxon>Marivirgaceae</taxon>
        <taxon>Marivirga</taxon>
    </lineage>
</organism>
<dbReference type="GO" id="GO:0004029">
    <property type="term" value="F:aldehyde dehydrogenase (NAD+) activity"/>
    <property type="evidence" value="ECO:0007669"/>
    <property type="project" value="TreeGrafter"/>
</dbReference>
<dbReference type="SUPFAM" id="SSF51735">
    <property type="entry name" value="NAD(P)-binding Rossmann-fold domains"/>
    <property type="match status" value="1"/>
</dbReference>
<sequence>MHIKTVLVTGATGLLGTQILQTLIAQHFKIYATKRVHSKIPFDSGGINWVEISSAEDNIVEVVPETLDYVIHAGALVSYKKSDKEKIFNVNTVWTTKLAEDALEAGVKKFIFISSISALGKKSLDRFIDESTPKSHDEFLTNYGKSKRKAEEMLWEMSSKGLPIVIFNPSVILGPATRYQSSAQLFGYVGDQKPFYTKGLINYIDVRDVAEIVVRSLENKIQNEQFILNSGSTSYREFFAAIAKELQKKPPSIEVPKFMVMLGAVIENVISKCSRNPATLTMETAKMAGNRYTYVAAKANSAFNHSYKTLEQSIEWTVSEMKKTSEL</sequence>
<dbReference type="EMBL" id="FXAW01000002">
    <property type="protein sequence ID" value="SMG21632.1"/>
    <property type="molecule type" value="Genomic_DNA"/>
</dbReference>
<dbReference type="InterPro" id="IPR001509">
    <property type="entry name" value="Epimerase_deHydtase"/>
</dbReference>
<evidence type="ECO:0000313" key="3">
    <source>
        <dbReference type="Proteomes" id="UP000193804"/>
    </source>
</evidence>
<name>A0A1X7J268_9BACT</name>
<dbReference type="PANTHER" id="PTHR48079">
    <property type="entry name" value="PROTEIN YEEZ"/>
    <property type="match status" value="1"/>
</dbReference>
<dbReference type="Proteomes" id="UP000193804">
    <property type="component" value="Unassembled WGS sequence"/>
</dbReference>
<keyword evidence="3" id="KW-1185">Reference proteome</keyword>
<dbReference type="GO" id="GO:0005737">
    <property type="term" value="C:cytoplasm"/>
    <property type="evidence" value="ECO:0007669"/>
    <property type="project" value="TreeGrafter"/>
</dbReference>
<dbReference type="Pfam" id="PF01370">
    <property type="entry name" value="Epimerase"/>
    <property type="match status" value="1"/>
</dbReference>
<reference evidence="3" key="1">
    <citation type="submission" date="2017-04" db="EMBL/GenBank/DDBJ databases">
        <authorList>
            <person name="Varghese N."/>
            <person name="Submissions S."/>
        </authorList>
    </citation>
    <scope>NUCLEOTIDE SEQUENCE [LARGE SCALE GENOMIC DNA]</scope>
    <source>
        <strain evidence="3">DSM 4125</strain>
    </source>
</reference>
<dbReference type="STRING" id="1028.SAMN05661096_01215"/>